<evidence type="ECO:0000256" key="2">
    <source>
        <dbReference type="ARBA" id="ARBA00008661"/>
    </source>
</evidence>
<proteinExistence type="inferred from homology"/>
<keyword evidence="8 10" id="KW-0333">Golgi apparatus</keyword>
<dbReference type="GO" id="GO:0000139">
    <property type="term" value="C:Golgi membrane"/>
    <property type="evidence" value="ECO:0007669"/>
    <property type="project" value="UniProtKB-SubCell"/>
</dbReference>
<dbReference type="GO" id="GO:0006493">
    <property type="term" value="P:protein O-linked glycosylation"/>
    <property type="evidence" value="ECO:0007669"/>
    <property type="project" value="TreeGrafter"/>
</dbReference>
<keyword evidence="4" id="KW-0808">Transferase</keyword>
<evidence type="ECO:0000256" key="3">
    <source>
        <dbReference type="ARBA" id="ARBA00022676"/>
    </source>
</evidence>
<dbReference type="PANTHER" id="PTHR11214:SF319">
    <property type="entry name" value="HEXOSYLTRANSFERASE"/>
    <property type="match status" value="1"/>
</dbReference>
<comment type="similarity">
    <text evidence="2 10">Belongs to the glycosyltransferase 31 family.</text>
</comment>
<dbReference type="AlphaFoldDB" id="A0A4U5N6X4"/>
<dbReference type="EC" id="2.4.1.-" evidence="10"/>
<dbReference type="STRING" id="34508.A0A4U5N6X4"/>
<dbReference type="PANTHER" id="PTHR11214">
    <property type="entry name" value="BETA-1,3-N-ACETYLGLUCOSAMINYLTRANSFERASE"/>
    <property type="match status" value="1"/>
</dbReference>
<reference evidence="11 12" key="1">
    <citation type="journal article" date="2015" name="Genome Biol.">
        <title>Comparative genomics of Steinernema reveals deeply conserved gene regulatory networks.</title>
        <authorList>
            <person name="Dillman A.R."/>
            <person name="Macchietto M."/>
            <person name="Porter C.F."/>
            <person name="Rogers A."/>
            <person name="Williams B."/>
            <person name="Antoshechkin I."/>
            <person name="Lee M.M."/>
            <person name="Goodwin Z."/>
            <person name="Lu X."/>
            <person name="Lewis E.E."/>
            <person name="Goodrich-Blair H."/>
            <person name="Stock S.P."/>
            <person name="Adams B.J."/>
            <person name="Sternberg P.W."/>
            <person name="Mortazavi A."/>
        </authorList>
    </citation>
    <scope>NUCLEOTIDE SEQUENCE [LARGE SCALE GENOMIC DNA]</scope>
    <source>
        <strain evidence="11 12">ALL</strain>
    </source>
</reference>
<dbReference type="EMBL" id="AZBU02000005">
    <property type="protein sequence ID" value="TKR78102.1"/>
    <property type="molecule type" value="Genomic_DNA"/>
</dbReference>
<evidence type="ECO:0000313" key="12">
    <source>
        <dbReference type="Proteomes" id="UP000298663"/>
    </source>
</evidence>
<keyword evidence="6 10" id="KW-0735">Signal-anchor</keyword>
<dbReference type="Proteomes" id="UP000298663">
    <property type="component" value="Unassembled WGS sequence"/>
</dbReference>
<keyword evidence="12" id="KW-1185">Reference proteome</keyword>
<evidence type="ECO:0000256" key="10">
    <source>
        <dbReference type="RuleBase" id="RU363063"/>
    </source>
</evidence>
<sequence length="335" mass="38718">MWFIARIRKRKSHLPACGVETTATTIVCVFLIFRISHITLHGILSVSTVFLDADDTRPGRFQQVRFSSNVEDFACDNNTELLVMVATKADEYDRRVSIRKTWGSPLRFNATATRLLFVTGIIHYHNNDEENADFRDMILTNIREKYQNLALKTFAALFFAQRYCPRVKCLVKADSDNFLNIPALERYCRQNHERPSILGRCNISRKVIRNRFVKWYVPPHVYGPNQYPRYCSTGAYMFLGRETPIKLLNALPHTGFYESENMRRMSEDVIFTGIVPSMLSLPRIHSDGFNFYESPTTECDESTKRQIAYSIHAPDEIDAMFRYETLLSASGDSCQ</sequence>
<evidence type="ECO:0000313" key="11">
    <source>
        <dbReference type="EMBL" id="TKR78102.1"/>
    </source>
</evidence>
<evidence type="ECO:0000256" key="1">
    <source>
        <dbReference type="ARBA" id="ARBA00004323"/>
    </source>
</evidence>
<dbReference type="Gene3D" id="3.90.550.50">
    <property type="match status" value="1"/>
</dbReference>
<organism evidence="11 12">
    <name type="scientific">Steinernema carpocapsae</name>
    <name type="common">Entomopathogenic nematode</name>
    <dbReference type="NCBI Taxonomy" id="34508"/>
    <lineage>
        <taxon>Eukaryota</taxon>
        <taxon>Metazoa</taxon>
        <taxon>Ecdysozoa</taxon>
        <taxon>Nematoda</taxon>
        <taxon>Chromadorea</taxon>
        <taxon>Rhabditida</taxon>
        <taxon>Tylenchina</taxon>
        <taxon>Panagrolaimomorpha</taxon>
        <taxon>Strongyloidoidea</taxon>
        <taxon>Steinernematidae</taxon>
        <taxon>Steinernema</taxon>
    </lineage>
</organism>
<dbReference type="GO" id="GO:0016758">
    <property type="term" value="F:hexosyltransferase activity"/>
    <property type="evidence" value="ECO:0007669"/>
    <property type="project" value="InterPro"/>
</dbReference>
<evidence type="ECO:0000256" key="4">
    <source>
        <dbReference type="ARBA" id="ARBA00022679"/>
    </source>
</evidence>
<protein>
    <recommendedName>
        <fullName evidence="10">Hexosyltransferase</fullName>
        <ecNumber evidence="10">2.4.1.-</ecNumber>
    </recommendedName>
</protein>
<evidence type="ECO:0000256" key="8">
    <source>
        <dbReference type="ARBA" id="ARBA00023034"/>
    </source>
</evidence>
<keyword evidence="5 10" id="KW-0812">Transmembrane</keyword>
<evidence type="ECO:0000256" key="9">
    <source>
        <dbReference type="ARBA" id="ARBA00023136"/>
    </source>
</evidence>
<name>A0A4U5N6X4_STECR</name>
<dbReference type="Pfam" id="PF01762">
    <property type="entry name" value="Galactosyl_T"/>
    <property type="match status" value="1"/>
</dbReference>
<evidence type="ECO:0000256" key="7">
    <source>
        <dbReference type="ARBA" id="ARBA00022989"/>
    </source>
</evidence>
<dbReference type="OrthoDB" id="5512589at2759"/>
<keyword evidence="3 10" id="KW-0328">Glycosyltransferase</keyword>
<reference evidence="11 12" key="2">
    <citation type="journal article" date="2019" name="G3 (Bethesda)">
        <title>Hybrid Assembly of the Genome of the Entomopathogenic Nematode Steinernema carpocapsae Identifies the X-Chromosome.</title>
        <authorList>
            <person name="Serra L."/>
            <person name="Macchietto M."/>
            <person name="Macias-Munoz A."/>
            <person name="McGill C.J."/>
            <person name="Rodriguez I.M."/>
            <person name="Rodriguez B."/>
            <person name="Murad R."/>
            <person name="Mortazavi A."/>
        </authorList>
    </citation>
    <scope>NUCLEOTIDE SEQUENCE [LARGE SCALE GENOMIC DNA]</scope>
    <source>
        <strain evidence="11 12">ALL</strain>
    </source>
</reference>
<evidence type="ECO:0000256" key="5">
    <source>
        <dbReference type="ARBA" id="ARBA00022692"/>
    </source>
</evidence>
<dbReference type="InterPro" id="IPR002659">
    <property type="entry name" value="Glyco_trans_31"/>
</dbReference>
<keyword evidence="9 10" id="KW-0472">Membrane</keyword>
<gene>
    <name evidence="11" type="ORF">L596_018963</name>
</gene>
<keyword evidence="7 10" id="KW-1133">Transmembrane helix</keyword>
<comment type="caution">
    <text evidence="11">The sequence shown here is derived from an EMBL/GenBank/DDBJ whole genome shotgun (WGS) entry which is preliminary data.</text>
</comment>
<accession>A0A4U5N6X4</accession>
<comment type="subcellular location">
    <subcellularLocation>
        <location evidence="1 10">Golgi apparatus membrane</location>
        <topology evidence="1 10">Single-pass type II membrane protein</topology>
    </subcellularLocation>
</comment>
<evidence type="ECO:0000256" key="6">
    <source>
        <dbReference type="ARBA" id="ARBA00022968"/>
    </source>
</evidence>
<feature type="transmembrane region" description="Helical" evidence="10">
    <location>
        <begin position="12"/>
        <end position="33"/>
    </location>
</feature>